<dbReference type="EMBL" id="JBICBT010001050">
    <property type="protein sequence ID" value="KAL3086034.1"/>
    <property type="molecule type" value="Genomic_DNA"/>
</dbReference>
<keyword evidence="14" id="KW-0539">Nucleus</keyword>
<keyword evidence="8" id="KW-0808">Transferase</keyword>
<evidence type="ECO:0000256" key="2">
    <source>
        <dbReference type="ARBA" id="ARBA00004123"/>
    </source>
</evidence>
<feature type="region of interest" description="Disordered" evidence="21">
    <location>
        <begin position="611"/>
        <end position="635"/>
    </location>
</feature>
<feature type="compositionally biased region" description="Low complexity" evidence="21">
    <location>
        <begin position="391"/>
        <end position="406"/>
    </location>
</feature>
<feature type="compositionally biased region" description="Low complexity" evidence="21">
    <location>
        <begin position="429"/>
        <end position="447"/>
    </location>
</feature>
<evidence type="ECO:0000256" key="4">
    <source>
        <dbReference type="ARBA" id="ARBA00012513"/>
    </source>
</evidence>
<evidence type="ECO:0000256" key="3">
    <source>
        <dbReference type="ARBA" id="ARBA00006692"/>
    </source>
</evidence>
<evidence type="ECO:0000256" key="17">
    <source>
        <dbReference type="ARBA" id="ARBA00054738"/>
    </source>
</evidence>
<evidence type="ECO:0000256" key="12">
    <source>
        <dbReference type="ARBA" id="ARBA00022840"/>
    </source>
</evidence>
<dbReference type="PANTHER" id="PTHR24346">
    <property type="entry name" value="MAP/MICROTUBULE AFFINITY-REGULATING KINASE"/>
    <property type="match status" value="1"/>
</dbReference>
<dbReference type="Gene3D" id="1.10.510.10">
    <property type="entry name" value="Transferase(Phosphotransferase) domain 1"/>
    <property type="match status" value="1"/>
</dbReference>
<comment type="catalytic activity">
    <reaction evidence="15">
        <text>L-threonyl-[protein] + ATP = O-phospho-L-threonyl-[protein] + ADP + H(+)</text>
        <dbReference type="Rhea" id="RHEA:46608"/>
        <dbReference type="Rhea" id="RHEA-COMP:11060"/>
        <dbReference type="Rhea" id="RHEA-COMP:11605"/>
        <dbReference type="ChEBI" id="CHEBI:15378"/>
        <dbReference type="ChEBI" id="CHEBI:30013"/>
        <dbReference type="ChEBI" id="CHEBI:30616"/>
        <dbReference type="ChEBI" id="CHEBI:61977"/>
        <dbReference type="ChEBI" id="CHEBI:456216"/>
        <dbReference type="EC" id="2.7.11.1"/>
    </reaction>
</comment>
<evidence type="ECO:0000256" key="20">
    <source>
        <dbReference type="PROSITE-ProRule" id="PRU10141"/>
    </source>
</evidence>
<evidence type="ECO:0000256" key="7">
    <source>
        <dbReference type="ARBA" id="ARBA00022553"/>
    </source>
</evidence>
<evidence type="ECO:0000259" key="22">
    <source>
        <dbReference type="PROSITE" id="PS50011"/>
    </source>
</evidence>
<dbReference type="GO" id="GO:0004674">
    <property type="term" value="F:protein serine/threonine kinase activity"/>
    <property type="evidence" value="ECO:0007669"/>
    <property type="project" value="UniProtKB-KW"/>
</dbReference>
<sequence>MSTSNKLRRKNSSSATPSSASLLHINDARIAGLYDLEHTIGKGHFAVVKLARHVFTGEKVAVKVIDKTRLDPVSQAHMMQEVRCMKLVQHPNIVRLYEVIDTQTKLFLILELGDYDMYEWVMRRPYEKGGGGEAEAQLYFSQIVKAINYCHKLHVVHRDLKPENVVFFERLGMVKLTDFGFSNLFVPGEQLQTSCGSLAYSAPEILLGDSYDAPAVDVWSLGVILYMFVCGRLPFQESNDSETLTRILDCKFSFPDHVSVDCRRLISSMLLRDPSRRATLEQIVQNKWVKAGDKGHAEALPLIIRDHLPACAHATIVEQMVAGKIGGEEEILCAIELNEYNHLTATYFLLAERVLSCYRQAQANRLMAAVEECQMGSGDLSSQLSNGGGTAATTTNQNRSRSRSNSWRGPAPRRAYSILKEESEEELSSYNLRSSSRQSSRFFNPSSAGVAVSAKPRDASARANLLATSRANSNDSFAPGPSAILEDEVEADEQQKPTSSTDQSQSQSEDDALASLPPSTSSTAQAVDFPPPSATSTPFLQRILAPICEFRDQSPDTAVDSVQSAFPFDVPLVANESASGGGIVRRIRPHSAVFGASAPRPVPGRGVALPSSAGHLPPLPSSPEKMRTTRNGHNHSRMRNASSLEMFPMANGIGGKENGSSFLLLEPCSATSPPTPNPNNNGVVHCWPNMLLERHPNFTNLCNLPISSAANLIKRPSSSSLTRRNSSPSAPLTFRATSSLHSSCDRISPHAIQELLEFSRLSGRMRRTASPDSRLSSRSPSPSCLSSGRTSPAMSGIVSRLKTTNFLPSTGGMRKLSSSPHLLGICEETEEGGDMQDLLGQGNNPFCPDTFITNRANGTSRRQDFQCNGKSASAVVVRSARSASMGLGTIGRMSVPKMKFTLPTKQLN</sequence>
<evidence type="ECO:0000256" key="15">
    <source>
        <dbReference type="ARBA" id="ARBA00047899"/>
    </source>
</evidence>
<evidence type="ECO:0000256" key="21">
    <source>
        <dbReference type="SAM" id="MobiDB-lite"/>
    </source>
</evidence>
<comment type="similarity">
    <text evidence="3">Belongs to the protein kinase superfamily. CAMK Ser/Thr protein kinase family.</text>
</comment>
<evidence type="ECO:0000256" key="14">
    <source>
        <dbReference type="ARBA" id="ARBA00023242"/>
    </source>
</evidence>
<keyword evidence="11" id="KW-0418">Kinase</keyword>
<evidence type="ECO:0000256" key="11">
    <source>
        <dbReference type="ARBA" id="ARBA00022777"/>
    </source>
</evidence>
<evidence type="ECO:0000256" key="9">
    <source>
        <dbReference type="ARBA" id="ARBA00022723"/>
    </source>
</evidence>
<evidence type="ECO:0000256" key="6">
    <source>
        <dbReference type="ARBA" id="ARBA00022527"/>
    </source>
</evidence>
<keyword evidence="9" id="KW-0479">Metal-binding</keyword>
<comment type="function">
    <text evidence="17">May play a role in hematopoietic cell proliferation or differentiation. Potential mediator of neuronal apoptosis.</text>
</comment>
<name>A0ABD2J1Q2_9BILA</name>
<feature type="region of interest" description="Disordered" evidence="21">
    <location>
        <begin position="490"/>
        <end position="534"/>
    </location>
</feature>
<reference evidence="23 24" key="1">
    <citation type="submission" date="2024-10" db="EMBL/GenBank/DDBJ databases">
        <authorList>
            <person name="Kim D."/>
        </authorList>
    </citation>
    <scope>NUCLEOTIDE SEQUENCE [LARGE SCALE GENOMIC DNA]</scope>
    <source>
        <strain evidence="23">BH-2024</strain>
    </source>
</reference>
<evidence type="ECO:0000313" key="23">
    <source>
        <dbReference type="EMBL" id="KAL3086034.1"/>
    </source>
</evidence>
<keyword evidence="6" id="KW-0723">Serine/threonine-protein kinase</keyword>
<protein>
    <recommendedName>
        <fullName evidence="18">SNF-related serine/threonine-protein kinase</fullName>
        <ecNumber evidence="4">2.7.11.1</ecNumber>
    </recommendedName>
    <alternativeName>
        <fullName evidence="19">SNF1-related kinase</fullName>
    </alternativeName>
</protein>
<feature type="region of interest" description="Disordered" evidence="21">
    <location>
        <begin position="379"/>
        <end position="413"/>
    </location>
</feature>
<evidence type="ECO:0000256" key="1">
    <source>
        <dbReference type="ARBA" id="ARBA00001946"/>
    </source>
</evidence>
<dbReference type="FunFam" id="1.10.510.10:FF:000166">
    <property type="entry name" value="SNF-related serine/threonine-protein kinase"/>
    <property type="match status" value="1"/>
</dbReference>
<feature type="region of interest" description="Disordered" evidence="21">
    <location>
        <begin position="429"/>
        <end position="457"/>
    </location>
</feature>
<keyword evidence="12 20" id="KW-0067">ATP-binding</keyword>
<comment type="caution">
    <text evidence="23">The sequence shown here is derived from an EMBL/GenBank/DDBJ whole genome shotgun (WGS) entry which is preliminary data.</text>
</comment>
<evidence type="ECO:0000256" key="5">
    <source>
        <dbReference type="ARBA" id="ARBA00022481"/>
    </source>
</evidence>
<keyword evidence="10 20" id="KW-0547">Nucleotide-binding</keyword>
<comment type="catalytic activity">
    <reaction evidence="16">
        <text>L-seryl-[protein] + ATP = O-phospho-L-seryl-[protein] + ADP + H(+)</text>
        <dbReference type="Rhea" id="RHEA:17989"/>
        <dbReference type="Rhea" id="RHEA-COMP:9863"/>
        <dbReference type="Rhea" id="RHEA-COMP:11604"/>
        <dbReference type="ChEBI" id="CHEBI:15378"/>
        <dbReference type="ChEBI" id="CHEBI:29999"/>
        <dbReference type="ChEBI" id="CHEBI:30616"/>
        <dbReference type="ChEBI" id="CHEBI:83421"/>
        <dbReference type="ChEBI" id="CHEBI:456216"/>
        <dbReference type="EC" id="2.7.11.1"/>
    </reaction>
</comment>
<feature type="binding site" evidence="20">
    <location>
        <position position="63"/>
    </location>
    <ligand>
        <name>ATP</name>
        <dbReference type="ChEBI" id="CHEBI:30616"/>
    </ligand>
</feature>
<comment type="subcellular location">
    <subcellularLocation>
        <location evidence="2">Nucleus</location>
    </subcellularLocation>
</comment>
<dbReference type="GO" id="GO:0046872">
    <property type="term" value="F:metal ion binding"/>
    <property type="evidence" value="ECO:0007669"/>
    <property type="project" value="UniProtKB-KW"/>
</dbReference>
<feature type="domain" description="Protein kinase" evidence="22">
    <location>
        <begin position="34"/>
        <end position="289"/>
    </location>
</feature>
<keyword evidence="24" id="KW-1185">Reference proteome</keyword>
<dbReference type="InterPro" id="IPR017441">
    <property type="entry name" value="Protein_kinase_ATP_BS"/>
</dbReference>
<evidence type="ECO:0000256" key="13">
    <source>
        <dbReference type="ARBA" id="ARBA00022842"/>
    </source>
</evidence>
<dbReference type="InterPro" id="IPR008271">
    <property type="entry name" value="Ser/Thr_kinase_AS"/>
</dbReference>
<dbReference type="FunFam" id="3.30.200.20:FF:000003">
    <property type="entry name" value="Non-specific serine/threonine protein kinase"/>
    <property type="match status" value="1"/>
</dbReference>
<dbReference type="EC" id="2.7.11.1" evidence="4"/>
<organism evidence="23 24">
    <name type="scientific">Heterodera trifolii</name>
    <dbReference type="NCBI Taxonomy" id="157864"/>
    <lineage>
        <taxon>Eukaryota</taxon>
        <taxon>Metazoa</taxon>
        <taxon>Ecdysozoa</taxon>
        <taxon>Nematoda</taxon>
        <taxon>Chromadorea</taxon>
        <taxon>Rhabditida</taxon>
        <taxon>Tylenchina</taxon>
        <taxon>Tylenchomorpha</taxon>
        <taxon>Tylenchoidea</taxon>
        <taxon>Heteroderidae</taxon>
        <taxon>Heteroderinae</taxon>
        <taxon>Heterodera</taxon>
    </lineage>
</organism>
<dbReference type="CDD" id="cd14339">
    <property type="entry name" value="UBA_SNRK"/>
    <property type="match status" value="1"/>
</dbReference>
<evidence type="ECO:0000256" key="8">
    <source>
        <dbReference type="ARBA" id="ARBA00022679"/>
    </source>
</evidence>
<feature type="compositionally biased region" description="Low complexity" evidence="21">
    <location>
        <begin position="770"/>
        <end position="792"/>
    </location>
</feature>
<keyword evidence="7" id="KW-0597">Phosphoprotein</keyword>
<dbReference type="GO" id="GO:0005634">
    <property type="term" value="C:nucleus"/>
    <property type="evidence" value="ECO:0007669"/>
    <property type="project" value="UniProtKB-SubCell"/>
</dbReference>
<evidence type="ECO:0000256" key="18">
    <source>
        <dbReference type="ARBA" id="ARBA00074971"/>
    </source>
</evidence>
<gene>
    <name evidence="23" type="ORF">niasHT_030458</name>
</gene>
<dbReference type="SMART" id="SM00220">
    <property type="entry name" value="S_TKc"/>
    <property type="match status" value="1"/>
</dbReference>
<evidence type="ECO:0000256" key="19">
    <source>
        <dbReference type="ARBA" id="ARBA00077142"/>
    </source>
</evidence>
<dbReference type="AlphaFoldDB" id="A0ABD2J1Q2"/>
<feature type="region of interest" description="Disordered" evidence="21">
    <location>
        <begin position="763"/>
        <end position="796"/>
    </location>
</feature>
<dbReference type="InterPro" id="IPR011009">
    <property type="entry name" value="Kinase-like_dom_sf"/>
</dbReference>
<dbReference type="SUPFAM" id="SSF56112">
    <property type="entry name" value="Protein kinase-like (PK-like)"/>
    <property type="match status" value="1"/>
</dbReference>
<dbReference type="PROSITE" id="PS00107">
    <property type="entry name" value="PROTEIN_KINASE_ATP"/>
    <property type="match status" value="1"/>
</dbReference>
<dbReference type="Proteomes" id="UP001620626">
    <property type="component" value="Unassembled WGS sequence"/>
</dbReference>
<comment type="cofactor">
    <cofactor evidence="1">
        <name>Mg(2+)</name>
        <dbReference type="ChEBI" id="CHEBI:18420"/>
    </cofactor>
</comment>
<dbReference type="PANTHER" id="PTHR24346:SF45">
    <property type="entry name" value="PROTEIN KINASE DOMAIN-CONTAINING PROTEIN"/>
    <property type="match status" value="1"/>
</dbReference>
<evidence type="ECO:0000256" key="16">
    <source>
        <dbReference type="ARBA" id="ARBA00048679"/>
    </source>
</evidence>
<dbReference type="PROSITE" id="PS00108">
    <property type="entry name" value="PROTEIN_KINASE_ST"/>
    <property type="match status" value="1"/>
</dbReference>
<evidence type="ECO:0000256" key="10">
    <source>
        <dbReference type="ARBA" id="ARBA00022741"/>
    </source>
</evidence>
<dbReference type="PROSITE" id="PS50011">
    <property type="entry name" value="PROTEIN_KINASE_DOM"/>
    <property type="match status" value="1"/>
</dbReference>
<evidence type="ECO:0000313" key="24">
    <source>
        <dbReference type="Proteomes" id="UP001620626"/>
    </source>
</evidence>
<dbReference type="GO" id="GO:0005524">
    <property type="term" value="F:ATP binding"/>
    <property type="evidence" value="ECO:0007669"/>
    <property type="project" value="UniProtKB-UniRule"/>
</dbReference>
<dbReference type="Pfam" id="PF00069">
    <property type="entry name" value="Pkinase"/>
    <property type="match status" value="1"/>
</dbReference>
<keyword evidence="5" id="KW-0488">Methylation</keyword>
<dbReference type="CDD" id="cd14074">
    <property type="entry name" value="STKc_SNRK"/>
    <property type="match status" value="1"/>
</dbReference>
<dbReference type="InterPro" id="IPR000719">
    <property type="entry name" value="Prot_kinase_dom"/>
</dbReference>
<accession>A0ABD2J1Q2</accession>
<keyword evidence="13" id="KW-0460">Magnesium</keyword>
<feature type="compositionally biased region" description="Low complexity" evidence="21">
    <location>
        <begin position="496"/>
        <end position="507"/>
    </location>
</feature>
<proteinExistence type="inferred from homology"/>